<dbReference type="Proteomes" id="UP000633418">
    <property type="component" value="Chromosome"/>
</dbReference>
<sequence>MTFNLRMQGLQDDLLRTANELDDLCQALDGHAQYLRHSVHQADAKTMQEHAEGLRHSAGDMREIADAIEP</sequence>
<name>A0A9E6PZX9_9PSED</name>
<keyword evidence="2" id="KW-1185">Reference proteome</keyword>
<dbReference type="AlphaFoldDB" id="A0A9E6PZX9"/>
<reference evidence="1 2" key="2">
    <citation type="journal article" date="2021" name="Microorganisms">
        <title>The Ever-Expanding Pseudomonas Genus: Description of 43 New Species and Partition of the Pseudomonas putida Group.</title>
        <authorList>
            <person name="Girard L."/>
            <person name="Lood C."/>
            <person name="Hofte M."/>
            <person name="Vandamme P."/>
            <person name="Rokni-Zadeh H."/>
            <person name="van Noort V."/>
            <person name="Lavigne R."/>
            <person name="De Mot R."/>
        </authorList>
    </citation>
    <scope>NUCLEOTIDE SEQUENCE [LARGE SCALE GENOMIC DNA]</scope>
    <source>
        <strain evidence="1 2">RW9S1A</strain>
    </source>
</reference>
<evidence type="ECO:0000313" key="2">
    <source>
        <dbReference type="Proteomes" id="UP000633418"/>
    </source>
</evidence>
<dbReference type="RefSeq" id="WP_186661615.1">
    <property type="nucleotide sequence ID" value="NZ_CP077095.1"/>
</dbReference>
<accession>A0A9E6PZX9</accession>
<gene>
    <name evidence="1" type="ORF">HU772_010455</name>
</gene>
<dbReference type="EMBL" id="CP077095">
    <property type="protein sequence ID" value="QXI40456.1"/>
    <property type="molecule type" value="Genomic_DNA"/>
</dbReference>
<evidence type="ECO:0000313" key="1">
    <source>
        <dbReference type="EMBL" id="QXI40456.1"/>
    </source>
</evidence>
<dbReference type="KEGG" id="pxn:HU772_010455"/>
<reference evidence="1 2" key="1">
    <citation type="journal article" date="2020" name="Microorganisms">
        <title>Reliable Identification of Environmental Pseudomonas Isolates Using the rpoD Gene.</title>
        <authorList>
            <consortium name="The Broad Institute Genome Sequencing Platform"/>
            <person name="Girard L."/>
            <person name="Lood C."/>
            <person name="Rokni-Zadeh H."/>
            <person name="van Noort V."/>
            <person name="Lavigne R."/>
            <person name="De Mot R."/>
        </authorList>
    </citation>
    <scope>NUCLEOTIDE SEQUENCE [LARGE SCALE GENOMIC DNA]</scope>
    <source>
        <strain evidence="1 2">RW9S1A</strain>
    </source>
</reference>
<proteinExistence type="predicted"/>
<organism evidence="1 2">
    <name type="scientific">Pseudomonas xantholysinigenes</name>
    <dbReference type="NCBI Taxonomy" id="2745490"/>
    <lineage>
        <taxon>Bacteria</taxon>
        <taxon>Pseudomonadati</taxon>
        <taxon>Pseudomonadota</taxon>
        <taxon>Gammaproteobacteria</taxon>
        <taxon>Pseudomonadales</taxon>
        <taxon>Pseudomonadaceae</taxon>
        <taxon>Pseudomonas</taxon>
    </lineage>
</organism>
<protein>
    <submittedName>
        <fullName evidence="1">Uncharacterized protein</fullName>
    </submittedName>
</protein>